<organism evidence="2 3">
    <name type="scientific">Claviceps aff. purpurea</name>
    <dbReference type="NCBI Taxonomy" id="1967640"/>
    <lineage>
        <taxon>Eukaryota</taxon>
        <taxon>Fungi</taxon>
        <taxon>Dikarya</taxon>
        <taxon>Ascomycota</taxon>
        <taxon>Pezizomycotina</taxon>
        <taxon>Sordariomycetes</taxon>
        <taxon>Hypocreomycetidae</taxon>
        <taxon>Hypocreales</taxon>
        <taxon>Clavicipitaceae</taxon>
        <taxon>Claviceps</taxon>
    </lineage>
</organism>
<keyword evidence="3" id="KW-1185">Reference proteome</keyword>
<gene>
    <name evidence="2" type="ORF">E4U09_007280</name>
</gene>
<sequence length="120" mass="13056">MHQMGPTAFAEAKTQPGVEVTTRRAPRVPWSPTEDYLLMCMVKGKGAHVARLGDGALSHSPGPEAPPGATSRKLILRRVTISTLANRDLPRPVTSRAGKRARRSSRRSKNLPPLVDKAQK</sequence>
<evidence type="ECO:0000313" key="3">
    <source>
        <dbReference type="Proteomes" id="UP000707071"/>
    </source>
</evidence>
<proteinExistence type="predicted"/>
<accession>A0A9P7TZQ2</accession>
<comment type="caution">
    <text evidence="2">The sequence shown here is derived from an EMBL/GenBank/DDBJ whole genome shotgun (WGS) entry which is preliminary data.</text>
</comment>
<reference evidence="2 3" key="1">
    <citation type="journal article" date="2020" name="bioRxiv">
        <title>Whole genome comparisons of ergot fungi reveals the divergence and evolution of species within the genus Claviceps are the result of varying mechanisms driving genome evolution and host range expansion.</title>
        <authorList>
            <person name="Wyka S.A."/>
            <person name="Mondo S.J."/>
            <person name="Liu M."/>
            <person name="Dettman J."/>
            <person name="Nalam V."/>
            <person name="Broders K.D."/>
        </authorList>
    </citation>
    <scope>NUCLEOTIDE SEQUENCE [LARGE SCALE GENOMIC DNA]</scope>
    <source>
        <strain evidence="2 3">Clav52</strain>
    </source>
</reference>
<feature type="region of interest" description="Disordered" evidence="1">
    <location>
        <begin position="1"/>
        <end position="26"/>
    </location>
</feature>
<dbReference type="AlphaFoldDB" id="A0A9P7TZQ2"/>
<feature type="compositionally biased region" description="Basic residues" evidence="1">
    <location>
        <begin position="97"/>
        <end position="109"/>
    </location>
</feature>
<name>A0A9P7TZQ2_9HYPO</name>
<evidence type="ECO:0000256" key="1">
    <source>
        <dbReference type="SAM" id="MobiDB-lite"/>
    </source>
</evidence>
<protein>
    <submittedName>
        <fullName evidence="2">Uncharacterized protein</fullName>
    </submittedName>
</protein>
<dbReference type="EMBL" id="SRRH01000721">
    <property type="protein sequence ID" value="KAG6285495.1"/>
    <property type="molecule type" value="Genomic_DNA"/>
</dbReference>
<evidence type="ECO:0000313" key="2">
    <source>
        <dbReference type="EMBL" id="KAG6285495.1"/>
    </source>
</evidence>
<feature type="region of interest" description="Disordered" evidence="1">
    <location>
        <begin position="86"/>
        <end position="120"/>
    </location>
</feature>
<feature type="region of interest" description="Disordered" evidence="1">
    <location>
        <begin position="52"/>
        <end position="74"/>
    </location>
</feature>
<dbReference type="Proteomes" id="UP000707071">
    <property type="component" value="Unassembled WGS sequence"/>
</dbReference>